<name>A0A067PWT8_9AGAM</name>
<dbReference type="EMBL" id="KL197716">
    <property type="protein sequence ID" value="KDQ59283.1"/>
    <property type="molecule type" value="Genomic_DNA"/>
</dbReference>
<evidence type="ECO:0000313" key="2">
    <source>
        <dbReference type="EMBL" id="KDQ59283.1"/>
    </source>
</evidence>
<feature type="region of interest" description="Disordered" evidence="1">
    <location>
        <begin position="140"/>
        <end position="221"/>
    </location>
</feature>
<dbReference type="InParanoid" id="A0A067PWT8"/>
<feature type="compositionally biased region" description="Basic and acidic residues" evidence="1">
    <location>
        <begin position="205"/>
        <end position="215"/>
    </location>
</feature>
<organism evidence="2 3">
    <name type="scientific">Jaapia argillacea MUCL 33604</name>
    <dbReference type="NCBI Taxonomy" id="933084"/>
    <lineage>
        <taxon>Eukaryota</taxon>
        <taxon>Fungi</taxon>
        <taxon>Dikarya</taxon>
        <taxon>Basidiomycota</taxon>
        <taxon>Agaricomycotina</taxon>
        <taxon>Agaricomycetes</taxon>
        <taxon>Agaricomycetidae</taxon>
        <taxon>Jaapiales</taxon>
        <taxon>Jaapiaceae</taxon>
        <taxon>Jaapia</taxon>
    </lineage>
</organism>
<protein>
    <submittedName>
        <fullName evidence="2">Uncharacterized protein</fullName>
    </submittedName>
</protein>
<dbReference type="Proteomes" id="UP000027265">
    <property type="component" value="Unassembled WGS sequence"/>
</dbReference>
<keyword evidence="3" id="KW-1185">Reference proteome</keyword>
<proteinExistence type="predicted"/>
<feature type="region of interest" description="Disordered" evidence="1">
    <location>
        <begin position="75"/>
        <end position="126"/>
    </location>
</feature>
<accession>A0A067PWT8</accession>
<dbReference type="AlphaFoldDB" id="A0A067PWT8"/>
<evidence type="ECO:0000256" key="1">
    <source>
        <dbReference type="SAM" id="MobiDB-lite"/>
    </source>
</evidence>
<dbReference type="HOGENOM" id="CLU_1250839_0_0_1"/>
<sequence>MSRSSSRSPSPDGTKIELASRIPVDVAKIRMPVKGVVIHTDKPHTASRAKALPLDVDSIVIDNLLDSLRGKAVMDESGDSENEVATVPLKKKDVQPTVGQDRQSPEVVEIGTGKPSAKALDAERREAKRRHLQYLRLCREERARRLSSTTSPDSSKEGGLLTSPPTNEGPQEAVSEAREKREKEVVHECEFGVPWKKQDAQPTPEQDRQLPEVRATRPRIL</sequence>
<reference evidence="3" key="1">
    <citation type="journal article" date="2014" name="Proc. Natl. Acad. Sci. U.S.A.">
        <title>Extensive sampling of basidiomycete genomes demonstrates inadequacy of the white-rot/brown-rot paradigm for wood decay fungi.</title>
        <authorList>
            <person name="Riley R."/>
            <person name="Salamov A.A."/>
            <person name="Brown D.W."/>
            <person name="Nagy L.G."/>
            <person name="Floudas D."/>
            <person name="Held B.W."/>
            <person name="Levasseur A."/>
            <person name="Lombard V."/>
            <person name="Morin E."/>
            <person name="Otillar R."/>
            <person name="Lindquist E.A."/>
            <person name="Sun H."/>
            <person name="LaButti K.M."/>
            <person name="Schmutz J."/>
            <person name="Jabbour D."/>
            <person name="Luo H."/>
            <person name="Baker S.E."/>
            <person name="Pisabarro A.G."/>
            <person name="Walton J.D."/>
            <person name="Blanchette R.A."/>
            <person name="Henrissat B."/>
            <person name="Martin F."/>
            <person name="Cullen D."/>
            <person name="Hibbett D.S."/>
            <person name="Grigoriev I.V."/>
        </authorList>
    </citation>
    <scope>NUCLEOTIDE SEQUENCE [LARGE SCALE GENOMIC DNA]</scope>
    <source>
        <strain evidence="3">MUCL 33604</strain>
    </source>
</reference>
<gene>
    <name evidence="2" type="ORF">JAAARDRAFT_68781</name>
</gene>
<evidence type="ECO:0000313" key="3">
    <source>
        <dbReference type="Proteomes" id="UP000027265"/>
    </source>
</evidence>
<feature type="compositionally biased region" description="Basic and acidic residues" evidence="1">
    <location>
        <begin position="175"/>
        <end position="190"/>
    </location>
</feature>